<sequence length="747" mass="74494">MVTVASTWSVPGYEEIRDLGAGATGRVVLAHHVGSGRPVAIKYLARNLVRETRYLEQFQREAETLARLRDPHIVQIFDYVQTRDGAAIVMEAVSGSSLRKLLVTRGPCSPEAALTVLQGSLLGLAAAHAQGVVHRDYKPENVLVDTGGESKLADFGVAAPAGRDAPGRGTPAYMAPEQWNGMRATPATDMYAASIVFFEMLVGERPFSSNTMDGLRQAHEAAPVPVEQAPEPVRPLLVLGLSKDPGQRYQDVPSFLAHLERVAVAGYGTDWKERGTRDLAAVVALMIAAFPLLALGEGGGAAGAAGSAGSAGSAGGAGAGAGAGGAGAPSSAMSAVPIPRQGFEEVEDLGRAGTHGTHGARSAEQQSTRGSRLGRRLGKSATKVKVGAAAAGLAALATTTTMVVANMAPSGQPGKIAASTPSFLGTDTPSSSPEGAPSASATDDVSSTDSPSPTPTGGASDSSTSAASATSTSSSASGAAGSTSSTSSPSASGSGTTSKSVKTTSSASKPPTSAPSRPPTSSAKPPPPPTTPTSTPPPAPSAVSAAVSDPAVVGSSGMCSAKTLHVAVTGKISYSGAAPASVTYVWTRSDGSQSSPQTVAVSGGSATVSDSFAVGAGGWDQLSVGTVTSAHASYTVNCVTGKLSAQNTVAGCALAPGQVDFSGTISGTPGTTVRWYWNVAFSTGTPTSAQGGWASVTLDARGNGAVRFAGSRSYSTTMTGSILVDPMDGGKPFVLATASGTLTCEPG</sequence>
<feature type="region of interest" description="Disordered" evidence="7">
    <location>
        <begin position="351"/>
        <end position="381"/>
    </location>
</feature>
<evidence type="ECO:0000313" key="9">
    <source>
        <dbReference type="EMBL" id="GAA2056502.1"/>
    </source>
</evidence>
<feature type="compositionally biased region" description="Low complexity" evidence="7">
    <location>
        <begin position="429"/>
        <end position="511"/>
    </location>
</feature>
<dbReference type="PROSITE" id="PS00107">
    <property type="entry name" value="PROTEIN_KINASE_ATP"/>
    <property type="match status" value="1"/>
</dbReference>
<dbReference type="PANTHER" id="PTHR24350">
    <property type="entry name" value="SERINE/THREONINE-PROTEIN KINASE IAL-RELATED"/>
    <property type="match status" value="1"/>
</dbReference>
<comment type="caution">
    <text evidence="9">The sequence shown here is derived from an EMBL/GenBank/DDBJ whole genome shotgun (WGS) entry which is preliminary data.</text>
</comment>
<evidence type="ECO:0000256" key="3">
    <source>
        <dbReference type="ARBA" id="ARBA00022741"/>
    </source>
</evidence>
<dbReference type="Gene3D" id="1.10.510.10">
    <property type="entry name" value="Transferase(Phosphotransferase) domain 1"/>
    <property type="match status" value="1"/>
</dbReference>
<dbReference type="PROSITE" id="PS50011">
    <property type="entry name" value="PROTEIN_KINASE_DOM"/>
    <property type="match status" value="1"/>
</dbReference>
<feature type="region of interest" description="Disordered" evidence="7">
    <location>
        <begin position="416"/>
        <end position="544"/>
    </location>
</feature>
<keyword evidence="3 6" id="KW-0547">Nucleotide-binding</keyword>
<dbReference type="InterPro" id="IPR011009">
    <property type="entry name" value="Kinase-like_dom_sf"/>
</dbReference>
<evidence type="ECO:0000256" key="6">
    <source>
        <dbReference type="PROSITE-ProRule" id="PRU10141"/>
    </source>
</evidence>
<evidence type="ECO:0000256" key="2">
    <source>
        <dbReference type="ARBA" id="ARBA00022679"/>
    </source>
</evidence>
<organism evidence="9 10">
    <name type="scientific">Catenulispora yoronensis</name>
    <dbReference type="NCBI Taxonomy" id="450799"/>
    <lineage>
        <taxon>Bacteria</taxon>
        <taxon>Bacillati</taxon>
        <taxon>Actinomycetota</taxon>
        <taxon>Actinomycetes</taxon>
        <taxon>Catenulisporales</taxon>
        <taxon>Catenulisporaceae</taxon>
        <taxon>Catenulispora</taxon>
    </lineage>
</organism>
<keyword evidence="10" id="KW-1185">Reference proteome</keyword>
<protein>
    <recommendedName>
        <fullName evidence="8">Protein kinase domain-containing protein</fullName>
    </recommendedName>
</protein>
<reference evidence="9 10" key="1">
    <citation type="journal article" date="2019" name="Int. J. Syst. Evol. Microbiol.">
        <title>The Global Catalogue of Microorganisms (GCM) 10K type strain sequencing project: providing services to taxonomists for standard genome sequencing and annotation.</title>
        <authorList>
            <consortium name="The Broad Institute Genomics Platform"/>
            <consortium name="The Broad Institute Genome Sequencing Center for Infectious Disease"/>
            <person name="Wu L."/>
            <person name="Ma J."/>
        </authorList>
    </citation>
    <scope>NUCLEOTIDE SEQUENCE [LARGE SCALE GENOMIC DNA]</scope>
    <source>
        <strain evidence="9 10">JCM 16014</strain>
    </source>
</reference>
<feature type="region of interest" description="Disordered" evidence="7">
    <location>
        <begin position="304"/>
        <end position="334"/>
    </location>
</feature>
<keyword evidence="2" id="KW-0808">Transferase</keyword>
<dbReference type="InterPro" id="IPR000719">
    <property type="entry name" value="Prot_kinase_dom"/>
</dbReference>
<dbReference type="InterPro" id="IPR008271">
    <property type="entry name" value="Ser/Thr_kinase_AS"/>
</dbReference>
<feature type="compositionally biased region" description="Pro residues" evidence="7">
    <location>
        <begin position="512"/>
        <end position="540"/>
    </location>
</feature>
<feature type="binding site" evidence="6">
    <location>
        <position position="42"/>
    </location>
    <ligand>
        <name>ATP</name>
        <dbReference type="ChEBI" id="CHEBI:30616"/>
    </ligand>
</feature>
<evidence type="ECO:0000256" key="1">
    <source>
        <dbReference type="ARBA" id="ARBA00022527"/>
    </source>
</evidence>
<accession>A0ABN2VFB2</accession>
<dbReference type="InterPro" id="IPR030616">
    <property type="entry name" value="Aur-like"/>
</dbReference>
<dbReference type="PROSITE" id="PS00108">
    <property type="entry name" value="PROTEIN_KINASE_ST"/>
    <property type="match status" value="1"/>
</dbReference>
<feature type="domain" description="Protein kinase" evidence="8">
    <location>
        <begin position="13"/>
        <end position="261"/>
    </location>
</feature>
<dbReference type="Pfam" id="PF00069">
    <property type="entry name" value="Pkinase"/>
    <property type="match status" value="1"/>
</dbReference>
<evidence type="ECO:0000256" key="4">
    <source>
        <dbReference type="ARBA" id="ARBA00022777"/>
    </source>
</evidence>
<dbReference type="SUPFAM" id="SSF56112">
    <property type="entry name" value="Protein kinase-like (PK-like)"/>
    <property type="match status" value="1"/>
</dbReference>
<name>A0ABN2VFB2_9ACTN</name>
<evidence type="ECO:0000256" key="5">
    <source>
        <dbReference type="ARBA" id="ARBA00022840"/>
    </source>
</evidence>
<feature type="compositionally biased region" description="Polar residues" evidence="7">
    <location>
        <begin position="419"/>
        <end position="428"/>
    </location>
</feature>
<keyword evidence="1" id="KW-0723">Serine/threonine-protein kinase</keyword>
<keyword evidence="4" id="KW-0418">Kinase</keyword>
<dbReference type="InterPro" id="IPR017441">
    <property type="entry name" value="Protein_kinase_ATP_BS"/>
</dbReference>
<evidence type="ECO:0000259" key="8">
    <source>
        <dbReference type="PROSITE" id="PS50011"/>
    </source>
</evidence>
<proteinExistence type="predicted"/>
<dbReference type="EMBL" id="BAAAQN010000064">
    <property type="protein sequence ID" value="GAA2056502.1"/>
    <property type="molecule type" value="Genomic_DNA"/>
</dbReference>
<feature type="compositionally biased region" description="Gly residues" evidence="7">
    <location>
        <begin position="312"/>
        <end position="327"/>
    </location>
</feature>
<evidence type="ECO:0000256" key="7">
    <source>
        <dbReference type="SAM" id="MobiDB-lite"/>
    </source>
</evidence>
<evidence type="ECO:0000313" key="10">
    <source>
        <dbReference type="Proteomes" id="UP001500751"/>
    </source>
</evidence>
<dbReference type="Proteomes" id="UP001500751">
    <property type="component" value="Unassembled WGS sequence"/>
</dbReference>
<keyword evidence="5 6" id="KW-0067">ATP-binding</keyword>
<gene>
    <name evidence="9" type="ORF">GCM10009839_77070</name>
</gene>
<dbReference type="CDD" id="cd14014">
    <property type="entry name" value="STKc_PknB_like"/>
    <property type="match status" value="1"/>
</dbReference>